<proteinExistence type="predicted"/>
<feature type="domain" description="Tail specific protease" evidence="3">
    <location>
        <begin position="251"/>
        <end position="460"/>
    </location>
</feature>
<feature type="compositionally biased region" description="Basic and acidic residues" evidence="1">
    <location>
        <begin position="487"/>
        <end position="499"/>
    </location>
</feature>
<dbReference type="OrthoDB" id="5480566at2"/>
<dbReference type="GO" id="GO:0007165">
    <property type="term" value="P:signal transduction"/>
    <property type="evidence" value="ECO:0007669"/>
    <property type="project" value="TreeGrafter"/>
</dbReference>
<accession>I4AQT1</accession>
<evidence type="ECO:0000313" key="4">
    <source>
        <dbReference type="EMBL" id="AFM06316.1"/>
    </source>
</evidence>
<dbReference type="HOGENOM" id="CLU_032380_0_0_10"/>
<feature type="signal peptide" evidence="2">
    <location>
        <begin position="1"/>
        <end position="20"/>
    </location>
</feature>
<protein>
    <submittedName>
        <fullName evidence="4">Periplasmic protease</fullName>
    </submittedName>
</protein>
<keyword evidence="4" id="KW-0645">Protease</keyword>
<dbReference type="Gene3D" id="3.90.226.10">
    <property type="entry name" value="2-enoyl-CoA Hydratase, Chain A, domain 1"/>
    <property type="match status" value="1"/>
</dbReference>
<evidence type="ECO:0000313" key="5">
    <source>
        <dbReference type="Proteomes" id="UP000006054"/>
    </source>
</evidence>
<dbReference type="PANTHER" id="PTHR32060">
    <property type="entry name" value="TAIL-SPECIFIC PROTEASE"/>
    <property type="match status" value="1"/>
</dbReference>
<dbReference type="InterPro" id="IPR036034">
    <property type="entry name" value="PDZ_sf"/>
</dbReference>
<dbReference type="GO" id="GO:0008236">
    <property type="term" value="F:serine-type peptidase activity"/>
    <property type="evidence" value="ECO:0007669"/>
    <property type="project" value="InterPro"/>
</dbReference>
<keyword evidence="2" id="KW-0732">Signal</keyword>
<dbReference type="PANTHER" id="PTHR32060:SF30">
    <property type="entry name" value="CARBOXY-TERMINAL PROCESSING PROTEASE CTPA"/>
    <property type="match status" value="1"/>
</dbReference>
<evidence type="ECO:0000256" key="1">
    <source>
        <dbReference type="SAM" id="MobiDB-lite"/>
    </source>
</evidence>
<dbReference type="GO" id="GO:0030288">
    <property type="term" value="C:outer membrane-bounded periplasmic space"/>
    <property type="evidence" value="ECO:0007669"/>
    <property type="project" value="TreeGrafter"/>
</dbReference>
<name>I4AQT1_BERLS</name>
<dbReference type="InterPro" id="IPR005151">
    <property type="entry name" value="Tail-specific_protease"/>
</dbReference>
<dbReference type="RefSeq" id="WP_014799739.1">
    <property type="nucleotide sequence ID" value="NC_018018.1"/>
</dbReference>
<dbReference type="GO" id="GO:0004175">
    <property type="term" value="F:endopeptidase activity"/>
    <property type="evidence" value="ECO:0007669"/>
    <property type="project" value="TreeGrafter"/>
</dbReference>
<dbReference type="SUPFAM" id="SSF52096">
    <property type="entry name" value="ClpP/crotonase"/>
    <property type="match status" value="1"/>
</dbReference>
<keyword evidence="5" id="KW-1185">Reference proteome</keyword>
<reference evidence="5" key="1">
    <citation type="submission" date="2012-06" db="EMBL/GenBank/DDBJ databases">
        <title>The complete genome of Flexibacter litoralis DSM 6794.</title>
        <authorList>
            <person name="Lucas S."/>
            <person name="Copeland A."/>
            <person name="Lapidus A."/>
            <person name="Glavina del Rio T."/>
            <person name="Dalin E."/>
            <person name="Tice H."/>
            <person name="Bruce D."/>
            <person name="Goodwin L."/>
            <person name="Pitluck S."/>
            <person name="Peters L."/>
            <person name="Ovchinnikova G."/>
            <person name="Lu M."/>
            <person name="Kyrpides N."/>
            <person name="Mavromatis K."/>
            <person name="Ivanova N."/>
            <person name="Brettin T."/>
            <person name="Detter J.C."/>
            <person name="Han C."/>
            <person name="Larimer F."/>
            <person name="Land M."/>
            <person name="Hauser L."/>
            <person name="Markowitz V."/>
            <person name="Cheng J.-F."/>
            <person name="Hugenholtz P."/>
            <person name="Woyke T."/>
            <person name="Wu D."/>
            <person name="Spring S."/>
            <person name="Lang E."/>
            <person name="Kopitz M."/>
            <person name="Brambilla E."/>
            <person name="Klenk H.-P."/>
            <person name="Eisen J.A."/>
        </authorList>
    </citation>
    <scope>NUCLEOTIDE SEQUENCE [LARGE SCALE GENOMIC DNA]</scope>
    <source>
        <strain evidence="5">ATCC 23117 / DSM 6794 / NBRC 15988 / NCIMB 1366 / Sio-4</strain>
    </source>
</reference>
<keyword evidence="4" id="KW-0378">Hydrolase</keyword>
<gene>
    <name evidence="4" type="ordered locus">Fleli_4016</name>
</gene>
<dbReference type="eggNOG" id="COG0793">
    <property type="taxonomic scope" value="Bacteria"/>
</dbReference>
<organism evidence="4 5">
    <name type="scientific">Bernardetia litoralis (strain ATCC 23117 / DSM 6794 / NBRC 15988 / NCIMB 1366 / Fx l1 / Sio-4)</name>
    <name type="common">Flexibacter litoralis</name>
    <dbReference type="NCBI Taxonomy" id="880071"/>
    <lineage>
        <taxon>Bacteria</taxon>
        <taxon>Pseudomonadati</taxon>
        <taxon>Bacteroidota</taxon>
        <taxon>Cytophagia</taxon>
        <taxon>Cytophagales</taxon>
        <taxon>Bernardetiaceae</taxon>
        <taxon>Bernardetia</taxon>
    </lineage>
</organism>
<dbReference type="InterPro" id="IPR029045">
    <property type="entry name" value="ClpP/crotonase-like_dom_sf"/>
</dbReference>
<feature type="region of interest" description="Disordered" evidence="1">
    <location>
        <begin position="487"/>
        <end position="512"/>
    </location>
</feature>
<evidence type="ECO:0000256" key="2">
    <source>
        <dbReference type="SAM" id="SignalP"/>
    </source>
</evidence>
<evidence type="ECO:0000259" key="3">
    <source>
        <dbReference type="Pfam" id="PF03572"/>
    </source>
</evidence>
<dbReference type="Pfam" id="PF03572">
    <property type="entry name" value="Peptidase_S41"/>
    <property type="match status" value="1"/>
</dbReference>
<dbReference type="Gene3D" id="2.30.42.10">
    <property type="match status" value="1"/>
</dbReference>
<dbReference type="Proteomes" id="UP000006054">
    <property type="component" value="Chromosome"/>
</dbReference>
<dbReference type="STRING" id="880071.Fleli_4016"/>
<dbReference type="EMBL" id="CP003345">
    <property type="protein sequence ID" value="AFM06316.1"/>
    <property type="molecule type" value="Genomic_DNA"/>
</dbReference>
<dbReference type="PATRIC" id="fig|880071.3.peg.4016"/>
<sequence precursor="true">MKKLILLLCLQFSFVSALYAQNLSSQGLQDDAKLLWNALNELHPGLYRHNDTTILEEKYQKLLVNFSEDKTPQETFLLLSEFTAAIKCGHTYLNPFNQKNRIIDTLYNQKKLLPFTFKIIKNQWFVYKSVSDNLKKGDEIISINGILIEEILKNITNYIQTDGGNQPQKIKETELTLTSQYEYFDYYFPLLYELDSEIKLEVKKNGKETTEIIMIELLTKEERKKEFEKYFPLLTGNYDDLWKFKIENNQYAYLKLGTFATNELSYDWKKYIDDVFTQINRQKTPHLIIDIRGNKGESKKVTKYLMEKIAVKEWKPIFKKSYVAYNEVSDSLKTHLTTSNKRNYNASKWTKRWNENYRVVKGMPNESKVISSKLMTYKGNIYLLIDEKTSANAFDLAENCKENNFATLIGTNTGGTKQGFTAERFFVLTLPNSNLQVDIPLIGHYPIQKFKNEGIEPNIETKETLEDFIAKKDKAFDTAIEIIEQVEKDKQEEENKKLEEELENDQNEEKQE</sequence>
<feature type="chain" id="PRO_5003685625" evidence="2">
    <location>
        <begin position="21"/>
        <end position="512"/>
    </location>
</feature>
<dbReference type="KEGG" id="fli:Fleli_4016"/>
<dbReference type="AlphaFoldDB" id="I4AQT1"/>
<dbReference type="GO" id="GO:0006508">
    <property type="term" value="P:proteolysis"/>
    <property type="evidence" value="ECO:0007669"/>
    <property type="project" value="UniProtKB-KW"/>
</dbReference>